<dbReference type="EC" id="2.4.-.-" evidence="7"/>
<reference evidence="7" key="1">
    <citation type="submission" date="2021-11" db="EMBL/GenBank/DDBJ databases">
        <title>Description of a new species Pelosinus isolated from the bottom sediments of Lake Baikal.</title>
        <authorList>
            <person name="Zakharyuk A."/>
        </authorList>
    </citation>
    <scope>NUCLEOTIDE SEQUENCE</scope>
    <source>
        <strain evidence="7">Bkl1</strain>
    </source>
</reference>
<dbReference type="EMBL" id="JAJHJB010000006">
    <property type="protein sequence ID" value="MCC5464934.1"/>
    <property type="molecule type" value="Genomic_DNA"/>
</dbReference>
<sequence length="380" mass="42586">MAKSCKVLFISAPIGAGHIKAAQSVAEAMCRQYDHVETKLVNVFDFFNIFVGKNILTIYFKVLELFPKMYGMAYGWGNESPLALVGRQIISRYLAKRMEQYILGYNPDIIVCTHATPAGLISSLLKDKKIAIPVVGVVTDFVVHRLWVYPEIQHYVIANEKMGKFLFDHGINGNGIKVMGIPVGEKFSRVSDKEKVMQNLQFCSEIKTILIMGGGAGLLPMDKIVQCCENIGIPLQMIVVAGKNKKMYQKVMNLQPKLRNKVQVLGYVDYVNELMAIADLIISKPGGITCAETLCAGIPMLIYRPIPGQEEANTNYLIEQQVALRADSLFDIQLIIEKLFIEQPDELIRLRQNSLKMGRPQAAVTIADYIYSQAEMRRNC</sequence>
<comment type="caution">
    <text evidence="7">The sequence shown here is derived from an EMBL/GenBank/DDBJ whole genome shotgun (WGS) entry which is preliminary data.</text>
</comment>
<name>A0ABS8HSU9_9FIRM</name>
<evidence type="ECO:0000256" key="4">
    <source>
        <dbReference type="ARBA" id="ARBA00022679"/>
    </source>
</evidence>
<protein>
    <submittedName>
        <fullName evidence="7">Glycosyltransferase</fullName>
        <ecNumber evidence="7">2.4.-.-</ecNumber>
    </submittedName>
</protein>
<dbReference type="RefSeq" id="WP_229534348.1">
    <property type="nucleotide sequence ID" value="NZ_JAJHJB010000006.1"/>
</dbReference>
<evidence type="ECO:0000313" key="7">
    <source>
        <dbReference type="EMBL" id="MCC5464934.1"/>
    </source>
</evidence>
<gene>
    <name evidence="7" type="ORF">LMF89_06125</name>
</gene>
<dbReference type="Proteomes" id="UP001165492">
    <property type="component" value="Unassembled WGS sequence"/>
</dbReference>
<dbReference type="InterPro" id="IPR009695">
    <property type="entry name" value="Diacylglyc_glucosyltr_N"/>
</dbReference>
<keyword evidence="4 7" id="KW-0808">Transferase</keyword>
<accession>A0ABS8HSU9</accession>
<proteinExistence type="inferred from homology"/>
<dbReference type="PANTHER" id="PTHR43025:SF3">
    <property type="entry name" value="MONOGALACTOSYLDIACYLGLYCEROL SYNTHASE 1, CHLOROPLASTIC"/>
    <property type="match status" value="1"/>
</dbReference>
<keyword evidence="3 7" id="KW-0328">Glycosyltransferase</keyword>
<dbReference type="Pfam" id="PF04101">
    <property type="entry name" value="Glyco_tran_28_C"/>
    <property type="match status" value="1"/>
</dbReference>
<dbReference type="Gene3D" id="3.40.50.2000">
    <property type="entry name" value="Glycogen Phosphorylase B"/>
    <property type="match status" value="1"/>
</dbReference>
<keyword evidence="8" id="KW-1185">Reference proteome</keyword>
<dbReference type="PANTHER" id="PTHR43025">
    <property type="entry name" value="MONOGALACTOSYLDIACYLGLYCEROL SYNTHASE"/>
    <property type="match status" value="1"/>
</dbReference>
<evidence type="ECO:0000256" key="2">
    <source>
        <dbReference type="ARBA" id="ARBA00006962"/>
    </source>
</evidence>
<dbReference type="InterPro" id="IPR007235">
    <property type="entry name" value="Glyco_trans_28_C"/>
</dbReference>
<evidence type="ECO:0000256" key="1">
    <source>
        <dbReference type="ARBA" id="ARBA00004370"/>
    </source>
</evidence>
<organism evidence="7 8">
    <name type="scientific">Pelosinus baikalensis</name>
    <dbReference type="NCBI Taxonomy" id="2892015"/>
    <lineage>
        <taxon>Bacteria</taxon>
        <taxon>Bacillati</taxon>
        <taxon>Bacillota</taxon>
        <taxon>Negativicutes</taxon>
        <taxon>Selenomonadales</taxon>
        <taxon>Sporomusaceae</taxon>
        <taxon>Pelosinus</taxon>
    </lineage>
</organism>
<evidence type="ECO:0000313" key="8">
    <source>
        <dbReference type="Proteomes" id="UP001165492"/>
    </source>
</evidence>
<feature type="domain" description="Glycosyl transferase family 28 C-terminal" evidence="5">
    <location>
        <begin position="208"/>
        <end position="308"/>
    </location>
</feature>
<comment type="similarity">
    <text evidence="2">Belongs to the glycosyltransferase 28 family.</text>
</comment>
<feature type="domain" description="Diacylglycerol glucosyltransferase N-terminal" evidence="6">
    <location>
        <begin position="18"/>
        <end position="183"/>
    </location>
</feature>
<evidence type="ECO:0000256" key="3">
    <source>
        <dbReference type="ARBA" id="ARBA00022676"/>
    </source>
</evidence>
<dbReference type="InterPro" id="IPR050519">
    <property type="entry name" value="Glycosyltransf_28_UgtP"/>
</dbReference>
<evidence type="ECO:0000259" key="6">
    <source>
        <dbReference type="Pfam" id="PF06925"/>
    </source>
</evidence>
<dbReference type="SUPFAM" id="SSF53756">
    <property type="entry name" value="UDP-Glycosyltransferase/glycogen phosphorylase"/>
    <property type="match status" value="1"/>
</dbReference>
<dbReference type="Pfam" id="PF06925">
    <property type="entry name" value="MGDG_synth"/>
    <property type="match status" value="1"/>
</dbReference>
<dbReference type="GO" id="GO:0016757">
    <property type="term" value="F:glycosyltransferase activity"/>
    <property type="evidence" value="ECO:0007669"/>
    <property type="project" value="UniProtKB-KW"/>
</dbReference>
<evidence type="ECO:0000259" key="5">
    <source>
        <dbReference type="Pfam" id="PF04101"/>
    </source>
</evidence>
<comment type="subcellular location">
    <subcellularLocation>
        <location evidence="1">Membrane</location>
    </subcellularLocation>
</comment>